<protein>
    <submittedName>
        <fullName evidence="1">Uncharacterized protein</fullName>
    </submittedName>
</protein>
<dbReference type="AlphaFoldDB" id="A0A1L3FG51"/>
<dbReference type="EMBL" id="CP017637">
    <property type="protein sequence ID" value="APG12192.1"/>
    <property type="molecule type" value="Genomic_DNA"/>
</dbReference>
<accession>A0A1L3FG51</accession>
<name>A0A1L3FG51_BRAJP</name>
<evidence type="ECO:0000313" key="2">
    <source>
        <dbReference type="Proteomes" id="UP000181962"/>
    </source>
</evidence>
<reference evidence="1 2" key="1">
    <citation type="submission" date="2016-11" db="EMBL/GenBank/DDBJ databases">
        <title>Complete Genome Sequence of Bradyrhizobium sp. strain J5, an isolated from soybean nodule in Hokkaido.</title>
        <authorList>
            <person name="Kanehara K."/>
        </authorList>
    </citation>
    <scope>NUCLEOTIDE SEQUENCE [LARGE SCALE GENOMIC DNA]</scope>
    <source>
        <strain evidence="1 2">J5</strain>
    </source>
</reference>
<gene>
    <name evidence="1" type="ORF">BKD09_28040</name>
</gene>
<sequence>MVVYPGAHATSKDTIWLKITGVEFRGPANPIQVLAHVNGTTYTYPSVGSVRYMQPDRRMAPGLFKLEASTSYQITFTMRDINQNEFASQQIVFLKPSELPAPREYYLYPLEQVSVTHGPAHVATLFFTLTSDPQ</sequence>
<evidence type="ECO:0000313" key="1">
    <source>
        <dbReference type="EMBL" id="APG12192.1"/>
    </source>
</evidence>
<proteinExistence type="predicted"/>
<organism evidence="1 2">
    <name type="scientific">Bradyrhizobium japonicum</name>
    <dbReference type="NCBI Taxonomy" id="375"/>
    <lineage>
        <taxon>Bacteria</taxon>
        <taxon>Pseudomonadati</taxon>
        <taxon>Pseudomonadota</taxon>
        <taxon>Alphaproteobacteria</taxon>
        <taxon>Hyphomicrobiales</taxon>
        <taxon>Nitrobacteraceae</taxon>
        <taxon>Bradyrhizobium</taxon>
    </lineage>
</organism>
<dbReference type="Proteomes" id="UP000181962">
    <property type="component" value="Chromosome"/>
</dbReference>